<reference evidence="2 3" key="1">
    <citation type="journal article" date="2019" name="Sci. Rep.">
        <title>Nanopore sequencing improves the draft genome of the human pathogenic amoeba Naegleria fowleri.</title>
        <authorList>
            <person name="Liechti N."/>
            <person name="Schurch N."/>
            <person name="Bruggmann R."/>
            <person name="Wittwer M."/>
        </authorList>
    </citation>
    <scope>NUCLEOTIDE SEQUENCE [LARGE SCALE GENOMIC DNA]</scope>
    <source>
        <strain evidence="2 3">ATCC 30894</strain>
    </source>
</reference>
<feature type="region of interest" description="Disordered" evidence="1">
    <location>
        <begin position="758"/>
        <end position="803"/>
    </location>
</feature>
<comment type="caution">
    <text evidence="2">The sequence shown here is derived from an EMBL/GenBank/DDBJ whole genome shotgun (WGS) entry which is preliminary data.</text>
</comment>
<feature type="region of interest" description="Disordered" evidence="1">
    <location>
        <begin position="217"/>
        <end position="404"/>
    </location>
</feature>
<organism evidence="2 3">
    <name type="scientific">Naegleria fowleri</name>
    <name type="common">Brain eating amoeba</name>
    <dbReference type="NCBI Taxonomy" id="5763"/>
    <lineage>
        <taxon>Eukaryota</taxon>
        <taxon>Discoba</taxon>
        <taxon>Heterolobosea</taxon>
        <taxon>Tetramitia</taxon>
        <taxon>Eutetramitia</taxon>
        <taxon>Vahlkampfiidae</taxon>
        <taxon>Naegleria</taxon>
    </lineage>
</organism>
<evidence type="ECO:0008006" key="4">
    <source>
        <dbReference type="Google" id="ProtNLM"/>
    </source>
</evidence>
<name>A0A6A5CEZ6_NAEFO</name>
<keyword evidence="3" id="KW-1185">Reference proteome</keyword>
<proteinExistence type="predicted"/>
<dbReference type="VEuPathDB" id="AmoebaDB:NF0091740"/>
<dbReference type="Gene3D" id="1.20.1270.60">
    <property type="entry name" value="Arfaptin homology (AH) domain/BAR domain"/>
    <property type="match status" value="1"/>
</dbReference>
<dbReference type="VEuPathDB" id="AmoebaDB:NF0091750"/>
<feature type="compositionally biased region" description="Polar residues" evidence="1">
    <location>
        <begin position="440"/>
        <end position="456"/>
    </location>
</feature>
<feature type="compositionally biased region" description="Low complexity" evidence="1">
    <location>
        <begin position="298"/>
        <end position="321"/>
    </location>
</feature>
<feature type="compositionally biased region" description="Polar residues" evidence="1">
    <location>
        <begin position="675"/>
        <end position="718"/>
    </location>
</feature>
<feature type="compositionally biased region" description="Low complexity" evidence="1">
    <location>
        <begin position="766"/>
        <end position="776"/>
    </location>
</feature>
<protein>
    <recommendedName>
        <fullName evidence="4">BAR domain-containing protein</fullName>
    </recommendedName>
</protein>
<feature type="compositionally biased region" description="Low complexity" evidence="1">
    <location>
        <begin position="664"/>
        <end position="674"/>
    </location>
</feature>
<dbReference type="OMA" id="TSSCHEI"/>
<dbReference type="VEuPathDB" id="AmoebaDB:FDP41_008055"/>
<dbReference type="InterPro" id="IPR027267">
    <property type="entry name" value="AH/BAR_dom_sf"/>
</dbReference>
<feature type="region of interest" description="Disordered" evidence="1">
    <location>
        <begin position="419"/>
        <end position="720"/>
    </location>
</feature>
<feature type="compositionally biased region" description="Polar residues" evidence="1">
    <location>
        <begin position="545"/>
        <end position="578"/>
    </location>
</feature>
<feature type="compositionally biased region" description="Polar residues" evidence="1">
    <location>
        <begin position="483"/>
        <end position="499"/>
    </location>
</feature>
<feature type="compositionally biased region" description="Acidic residues" evidence="1">
    <location>
        <begin position="460"/>
        <end position="471"/>
    </location>
</feature>
<accession>A0A6A5CEZ6</accession>
<dbReference type="SUPFAM" id="SSF103657">
    <property type="entry name" value="BAR/IMD domain-like"/>
    <property type="match status" value="1"/>
</dbReference>
<feature type="compositionally biased region" description="Basic and acidic residues" evidence="1">
    <location>
        <begin position="342"/>
        <end position="354"/>
    </location>
</feature>
<feature type="compositionally biased region" description="Low complexity" evidence="1">
    <location>
        <begin position="233"/>
        <end position="272"/>
    </location>
</feature>
<gene>
    <name evidence="2" type="ORF">FDP41_008055</name>
</gene>
<feature type="compositionally biased region" description="Basic and acidic residues" evidence="1">
    <location>
        <begin position="634"/>
        <end position="644"/>
    </location>
</feature>
<feature type="compositionally biased region" description="Polar residues" evidence="1">
    <location>
        <begin position="623"/>
        <end position="633"/>
    </location>
</feature>
<feature type="compositionally biased region" description="Low complexity" evidence="1">
    <location>
        <begin position="367"/>
        <end position="379"/>
    </location>
</feature>
<dbReference type="Proteomes" id="UP000444721">
    <property type="component" value="Unassembled WGS sequence"/>
</dbReference>
<feature type="compositionally biased region" description="Polar residues" evidence="1">
    <location>
        <begin position="217"/>
        <end position="232"/>
    </location>
</feature>
<feature type="compositionally biased region" description="Polar residues" evidence="1">
    <location>
        <begin position="388"/>
        <end position="404"/>
    </location>
</feature>
<evidence type="ECO:0000256" key="1">
    <source>
        <dbReference type="SAM" id="MobiDB-lite"/>
    </source>
</evidence>
<dbReference type="GeneID" id="68115273"/>
<dbReference type="AlphaFoldDB" id="A0A6A5CEZ6"/>
<sequence>MSDQNVQTTAKAVDFAVKGMKSYIEKLSQSSDLQIEWGDFIKESGLEFDDEFGEALLKLGEGLKSISTLQIAVMTNIDQNFIEDAPVVLNFHVDAKKAQLTQKEIEGYNLAKQMQHCKLMNRLFKSMYHYYAEGYTLTYHLKEALQKVVERGKTNSDSIKEYGRELRKQRKEGLYAIIINTTSTSSTSTSTGSGESIQSLERDSNFMCSYQYIHHNQTSSSNDHQQQIPNAYSSSSSLSSLKSSSSSTNSNNHSFNNGKSTATTGSSNNNNGFKPKQAPPVPNKSWYQQNEVMDRSSESNNSNSSSSAATTSQTSSLASPSINEPPQLPVFDLKQRKVNSRLVDKPQGRVENSDPYHSTNEVEYNTPPSQQKPYQQPKQFSNAPPVLSQPQTKQTTFEKPQQQPSVVTTLILNSQLQETSQFTQNDERHNYEEEENEQECTSASRTLPNSHFSSPHGNEDYEEEPPIVEEESYQHIQKPAKASPSTPNISASKPVIQSHSQRKDYVQSPQEYEEENVVAHHASMCPDKANPKNNASVSCKPPVPQSRNFQQSTSRQRSVHVSSITPQHEYSQETQPSSDAIHFSHIDKPCKVSPPTPSTNSNSWQNPLKVPQTNSLKKAPIYSESQFRNNNITNHREHEEESHHPATNVVTKRPLPPSQFSKGSSTAASSTTSSCHEIQQASKPQTSVQPFQKPQSSSISRKPASFTTDESHINNQRQEVMPYAKSNFSVGDGVNKVVGNSSPQVMQLAQMISQSGIFASKPPPQINNNSTIQNSSRPVRTDDTESNDGSHSNNCSAYTQQQPSFSRSEEKLLLFLLKISKLSIRV</sequence>
<evidence type="ECO:0000313" key="3">
    <source>
        <dbReference type="Proteomes" id="UP000444721"/>
    </source>
</evidence>
<dbReference type="EMBL" id="VFQX01000004">
    <property type="protein sequence ID" value="KAF0984140.1"/>
    <property type="molecule type" value="Genomic_DNA"/>
</dbReference>
<dbReference type="VEuPathDB" id="AmoebaDB:NfTy_003930"/>
<evidence type="ECO:0000313" key="2">
    <source>
        <dbReference type="EMBL" id="KAF0984140.1"/>
    </source>
</evidence>
<feature type="compositionally biased region" description="Polar residues" evidence="1">
    <location>
        <begin position="787"/>
        <end position="803"/>
    </location>
</feature>
<dbReference type="RefSeq" id="XP_044568853.1">
    <property type="nucleotide sequence ID" value="XM_044711868.1"/>
</dbReference>